<keyword evidence="3" id="KW-1185">Reference proteome</keyword>
<feature type="region of interest" description="Disordered" evidence="1">
    <location>
        <begin position="1"/>
        <end position="88"/>
    </location>
</feature>
<protein>
    <submittedName>
        <fullName evidence="2">Uncharacterized protein</fullName>
    </submittedName>
</protein>
<evidence type="ECO:0000313" key="3">
    <source>
        <dbReference type="Proteomes" id="UP001172155"/>
    </source>
</evidence>
<feature type="region of interest" description="Disordered" evidence="1">
    <location>
        <begin position="239"/>
        <end position="345"/>
    </location>
</feature>
<evidence type="ECO:0000313" key="2">
    <source>
        <dbReference type="EMBL" id="KAK0747064.1"/>
    </source>
</evidence>
<name>A0AA40EWX9_9PEZI</name>
<gene>
    <name evidence="2" type="ORF">B0T18DRAFT_391396</name>
</gene>
<organism evidence="2 3">
    <name type="scientific">Schizothecium vesticola</name>
    <dbReference type="NCBI Taxonomy" id="314040"/>
    <lineage>
        <taxon>Eukaryota</taxon>
        <taxon>Fungi</taxon>
        <taxon>Dikarya</taxon>
        <taxon>Ascomycota</taxon>
        <taxon>Pezizomycotina</taxon>
        <taxon>Sordariomycetes</taxon>
        <taxon>Sordariomycetidae</taxon>
        <taxon>Sordariales</taxon>
        <taxon>Schizotheciaceae</taxon>
        <taxon>Schizothecium</taxon>
    </lineage>
</organism>
<feature type="compositionally biased region" description="Basic and acidic residues" evidence="1">
    <location>
        <begin position="170"/>
        <end position="184"/>
    </location>
</feature>
<comment type="caution">
    <text evidence="2">The sequence shown here is derived from an EMBL/GenBank/DDBJ whole genome shotgun (WGS) entry which is preliminary data.</text>
</comment>
<accession>A0AA40EWX9</accession>
<dbReference type="EMBL" id="JAUKUD010000004">
    <property type="protein sequence ID" value="KAK0747064.1"/>
    <property type="molecule type" value="Genomic_DNA"/>
</dbReference>
<dbReference type="AlphaFoldDB" id="A0AA40EWX9"/>
<reference evidence="2" key="1">
    <citation type="submission" date="2023-06" db="EMBL/GenBank/DDBJ databases">
        <title>Genome-scale phylogeny and comparative genomics of the fungal order Sordariales.</title>
        <authorList>
            <consortium name="Lawrence Berkeley National Laboratory"/>
            <person name="Hensen N."/>
            <person name="Bonometti L."/>
            <person name="Westerberg I."/>
            <person name="Brannstrom I.O."/>
            <person name="Guillou S."/>
            <person name="Cros-Aarteil S."/>
            <person name="Calhoun S."/>
            <person name="Haridas S."/>
            <person name="Kuo A."/>
            <person name="Mondo S."/>
            <person name="Pangilinan J."/>
            <person name="Riley R."/>
            <person name="LaButti K."/>
            <person name="Andreopoulos B."/>
            <person name="Lipzen A."/>
            <person name="Chen C."/>
            <person name="Yanf M."/>
            <person name="Daum C."/>
            <person name="Ng V."/>
            <person name="Clum A."/>
            <person name="Steindorff A."/>
            <person name="Ohm R."/>
            <person name="Martin F."/>
            <person name="Silar P."/>
            <person name="Natvig D."/>
            <person name="Lalanne C."/>
            <person name="Gautier V."/>
            <person name="Ament-velasquez S.L."/>
            <person name="Kruys A."/>
            <person name="Hutchinson M.I."/>
            <person name="Powell A.J."/>
            <person name="Barry K."/>
            <person name="Miller A.N."/>
            <person name="Grigoriev I.V."/>
            <person name="Debuchy R."/>
            <person name="Gladieux P."/>
            <person name="Thoren M.H."/>
            <person name="Johannesson H."/>
        </authorList>
    </citation>
    <scope>NUCLEOTIDE SEQUENCE</scope>
    <source>
        <strain evidence="2">SMH3187-1</strain>
    </source>
</reference>
<feature type="region of interest" description="Disordered" evidence="1">
    <location>
        <begin position="159"/>
        <end position="184"/>
    </location>
</feature>
<feature type="compositionally biased region" description="Basic and acidic residues" evidence="1">
    <location>
        <begin position="1"/>
        <end position="16"/>
    </location>
</feature>
<feature type="compositionally biased region" description="Polar residues" evidence="1">
    <location>
        <begin position="283"/>
        <end position="301"/>
    </location>
</feature>
<sequence>MPPAAIKREEVDDRQAFRPSAPQPSRSHQEAGRKGQPPAQPTGSSQQHLRRTAREPIPTTEPFGKRRGFITSNAGRRQRDPHSLEAQQHRQLKHLRDVLHHAWEHRFFFQPVFGWVGMTQAQAERPSRSSNRAHHRNVYRDWDYPSEDALGPQYRLRYSESPKRTPKRSLINDEPPKRSRIKEEPLDWKTPDVKPQVNPWAKYAGPSPYSARLETSRMPFAANILRRVVTNGAGWLKEEFKPTKATPPSKPIQQEPRGVSRTTAFISPQIKGELSSDKDETFVKQTKQQPIASSKRPSQSDGVEERPLKQARGFEYQPSQNSTKYQPAASVEEGVEEGSDVLGGHRFGSAFHVTPASCFGSAPGCF</sequence>
<evidence type="ECO:0000256" key="1">
    <source>
        <dbReference type="SAM" id="MobiDB-lite"/>
    </source>
</evidence>
<proteinExistence type="predicted"/>
<dbReference type="Proteomes" id="UP001172155">
    <property type="component" value="Unassembled WGS sequence"/>
</dbReference>